<comment type="caution">
    <text evidence="2">The sequence shown here is derived from an EMBL/GenBank/DDBJ whole genome shotgun (WGS) entry which is preliminary data.</text>
</comment>
<protein>
    <submittedName>
        <fullName evidence="2">SH3 domain-containing protein</fullName>
    </submittedName>
</protein>
<proteinExistence type="predicted"/>
<name>A0A932CPV1_UNCTE</name>
<dbReference type="Pfam" id="PF06347">
    <property type="entry name" value="SH3_4"/>
    <property type="match status" value="2"/>
</dbReference>
<dbReference type="InterPro" id="IPR010466">
    <property type="entry name" value="DUF1058"/>
</dbReference>
<dbReference type="AlphaFoldDB" id="A0A932CPV1"/>
<evidence type="ECO:0000259" key="1">
    <source>
        <dbReference type="PROSITE" id="PS51781"/>
    </source>
</evidence>
<dbReference type="Proteomes" id="UP000769766">
    <property type="component" value="Unassembled WGS sequence"/>
</dbReference>
<dbReference type="EMBL" id="JACPRF010000326">
    <property type="protein sequence ID" value="MBI2877325.1"/>
    <property type="molecule type" value="Genomic_DNA"/>
</dbReference>
<dbReference type="Gene3D" id="2.30.30.40">
    <property type="entry name" value="SH3 Domains"/>
    <property type="match status" value="2"/>
</dbReference>
<reference evidence="2" key="1">
    <citation type="submission" date="2020-07" db="EMBL/GenBank/DDBJ databases">
        <title>Huge and variable diversity of episymbiotic CPR bacteria and DPANN archaea in groundwater ecosystems.</title>
        <authorList>
            <person name="He C.Y."/>
            <person name="Keren R."/>
            <person name="Whittaker M."/>
            <person name="Farag I.F."/>
            <person name="Doudna J."/>
            <person name="Cate J.H.D."/>
            <person name="Banfield J.F."/>
        </authorList>
    </citation>
    <scope>NUCLEOTIDE SEQUENCE</scope>
    <source>
        <strain evidence="2">NC_groundwater_672_Ag_B-0.1um_62_36</strain>
    </source>
</reference>
<dbReference type="PROSITE" id="PS51781">
    <property type="entry name" value="SH3B"/>
    <property type="match status" value="1"/>
</dbReference>
<feature type="domain" description="SH3b" evidence="1">
    <location>
        <begin position="45"/>
        <end position="108"/>
    </location>
</feature>
<organism evidence="2 3">
    <name type="scientific">Tectimicrobiota bacterium</name>
    <dbReference type="NCBI Taxonomy" id="2528274"/>
    <lineage>
        <taxon>Bacteria</taxon>
        <taxon>Pseudomonadati</taxon>
        <taxon>Nitrospinota/Tectimicrobiota group</taxon>
        <taxon>Candidatus Tectimicrobiota</taxon>
    </lineage>
</organism>
<accession>A0A932CPV1</accession>
<evidence type="ECO:0000313" key="3">
    <source>
        <dbReference type="Proteomes" id="UP000769766"/>
    </source>
</evidence>
<gene>
    <name evidence="2" type="ORF">HYY20_10625</name>
</gene>
<evidence type="ECO:0000313" key="2">
    <source>
        <dbReference type="EMBL" id="MBI2877325.1"/>
    </source>
</evidence>
<dbReference type="SMART" id="SM00287">
    <property type="entry name" value="SH3b"/>
    <property type="match status" value="1"/>
</dbReference>
<dbReference type="InterPro" id="IPR003646">
    <property type="entry name" value="SH3-like_bac-type"/>
</dbReference>
<sequence>MKYGVLWSVGQFYPLQVLSRNGRWYQVKDFEGDVGWIHRELTSKIPAVVVSARSANIRSGPGSRYQVRFVAERGSTFKILKKAGEWIRVRHADGDRGWVHRKLLWGLED</sequence>